<dbReference type="Pfam" id="PF20684">
    <property type="entry name" value="Fung_rhodopsin"/>
    <property type="match status" value="1"/>
</dbReference>
<evidence type="ECO:0000256" key="7">
    <source>
        <dbReference type="SAM" id="SignalP"/>
    </source>
</evidence>
<proteinExistence type="inferred from homology"/>
<evidence type="ECO:0000256" key="6">
    <source>
        <dbReference type="SAM" id="Phobius"/>
    </source>
</evidence>
<comment type="similarity">
    <text evidence="5">Belongs to the SAT4 family.</text>
</comment>
<dbReference type="OrthoDB" id="444631at2759"/>
<protein>
    <recommendedName>
        <fullName evidence="8">Rhodopsin domain-containing protein</fullName>
    </recommendedName>
</protein>
<keyword evidence="7" id="KW-0732">Signal</keyword>
<reference evidence="9" key="1">
    <citation type="journal article" date="2020" name="Stud. Mycol.">
        <title>101 Dothideomycetes genomes: a test case for predicting lifestyles and emergence of pathogens.</title>
        <authorList>
            <person name="Haridas S."/>
            <person name="Albert R."/>
            <person name="Binder M."/>
            <person name="Bloem J."/>
            <person name="Labutti K."/>
            <person name="Salamov A."/>
            <person name="Andreopoulos B."/>
            <person name="Baker S."/>
            <person name="Barry K."/>
            <person name="Bills G."/>
            <person name="Bluhm B."/>
            <person name="Cannon C."/>
            <person name="Castanera R."/>
            <person name="Culley D."/>
            <person name="Daum C."/>
            <person name="Ezra D."/>
            <person name="Gonzalez J."/>
            <person name="Henrissat B."/>
            <person name="Kuo A."/>
            <person name="Liang C."/>
            <person name="Lipzen A."/>
            <person name="Lutzoni F."/>
            <person name="Magnuson J."/>
            <person name="Mondo S."/>
            <person name="Nolan M."/>
            <person name="Ohm R."/>
            <person name="Pangilinan J."/>
            <person name="Park H.-J."/>
            <person name="Ramirez L."/>
            <person name="Alfaro M."/>
            <person name="Sun H."/>
            <person name="Tritt A."/>
            <person name="Yoshinaga Y."/>
            <person name="Zwiers L.-H."/>
            <person name="Turgeon B."/>
            <person name="Goodwin S."/>
            <person name="Spatafora J."/>
            <person name="Crous P."/>
            <person name="Grigoriev I."/>
        </authorList>
    </citation>
    <scope>NUCLEOTIDE SEQUENCE</scope>
    <source>
        <strain evidence="9">CBS 675.92</strain>
    </source>
</reference>
<keyword evidence="10" id="KW-1185">Reference proteome</keyword>
<evidence type="ECO:0000313" key="9">
    <source>
        <dbReference type="EMBL" id="KAF1961947.1"/>
    </source>
</evidence>
<name>A0A6A5ULJ6_9PLEO</name>
<evidence type="ECO:0000256" key="2">
    <source>
        <dbReference type="ARBA" id="ARBA00022692"/>
    </source>
</evidence>
<accession>A0A6A5ULJ6</accession>
<feature type="chain" id="PRO_5025400388" description="Rhodopsin domain-containing protein" evidence="7">
    <location>
        <begin position="20"/>
        <end position="223"/>
    </location>
</feature>
<sequence>MMFALVLLLSIAALGQVFLVDVYKIVEFENGSILPEATFPDTMRHGLRGFGAALTISLVGILAVKINFLLFFKRLRIQITPYLVFWFIVLFITIACGITNIGLMDYKCVFGSFEFIAMNCSQRKALKRYFDFQKISVILDVISDVFIICFPVVILWNVRISLRKKLILSCTFGLVALTIAVTVVRGSVFGGTYKKFDTNEMRNLNPSWMWFWIFIEFAVGKSI</sequence>
<feature type="domain" description="Rhodopsin" evidence="8">
    <location>
        <begin position="48"/>
        <end position="219"/>
    </location>
</feature>
<feature type="transmembrane region" description="Helical" evidence="6">
    <location>
        <begin position="83"/>
        <end position="103"/>
    </location>
</feature>
<evidence type="ECO:0000259" key="8">
    <source>
        <dbReference type="Pfam" id="PF20684"/>
    </source>
</evidence>
<evidence type="ECO:0000256" key="1">
    <source>
        <dbReference type="ARBA" id="ARBA00004141"/>
    </source>
</evidence>
<evidence type="ECO:0000256" key="3">
    <source>
        <dbReference type="ARBA" id="ARBA00022989"/>
    </source>
</evidence>
<keyword evidence="3 6" id="KW-1133">Transmembrane helix</keyword>
<evidence type="ECO:0000256" key="5">
    <source>
        <dbReference type="ARBA" id="ARBA00038359"/>
    </source>
</evidence>
<feature type="transmembrane region" description="Helical" evidence="6">
    <location>
        <begin position="166"/>
        <end position="184"/>
    </location>
</feature>
<dbReference type="PANTHER" id="PTHR33048:SF47">
    <property type="entry name" value="INTEGRAL MEMBRANE PROTEIN-RELATED"/>
    <property type="match status" value="1"/>
</dbReference>
<dbReference type="InterPro" id="IPR049326">
    <property type="entry name" value="Rhodopsin_dom_fungi"/>
</dbReference>
<dbReference type="InterPro" id="IPR052337">
    <property type="entry name" value="SAT4-like"/>
</dbReference>
<dbReference type="EMBL" id="ML976980">
    <property type="protein sequence ID" value="KAF1961947.1"/>
    <property type="molecule type" value="Genomic_DNA"/>
</dbReference>
<keyword evidence="2 6" id="KW-0812">Transmembrane</keyword>
<dbReference type="Proteomes" id="UP000800035">
    <property type="component" value="Unassembled WGS sequence"/>
</dbReference>
<dbReference type="AlphaFoldDB" id="A0A6A5ULJ6"/>
<feature type="signal peptide" evidence="7">
    <location>
        <begin position="1"/>
        <end position="19"/>
    </location>
</feature>
<comment type="subcellular location">
    <subcellularLocation>
        <location evidence="1">Membrane</location>
        <topology evidence="1">Multi-pass membrane protein</topology>
    </subcellularLocation>
</comment>
<dbReference type="PANTHER" id="PTHR33048">
    <property type="entry name" value="PTH11-LIKE INTEGRAL MEMBRANE PROTEIN (AFU_ORTHOLOGUE AFUA_5G11245)"/>
    <property type="match status" value="1"/>
</dbReference>
<keyword evidence="4 6" id="KW-0472">Membrane</keyword>
<feature type="transmembrane region" description="Helical" evidence="6">
    <location>
        <begin position="50"/>
        <end position="71"/>
    </location>
</feature>
<feature type="transmembrane region" description="Helical" evidence="6">
    <location>
        <begin position="135"/>
        <end position="154"/>
    </location>
</feature>
<gene>
    <name evidence="9" type="ORF">CC80DRAFT_463505</name>
</gene>
<organism evidence="9 10">
    <name type="scientific">Byssothecium circinans</name>
    <dbReference type="NCBI Taxonomy" id="147558"/>
    <lineage>
        <taxon>Eukaryota</taxon>
        <taxon>Fungi</taxon>
        <taxon>Dikarya</taxon>
        <taxon>Ascomycota</taxon>
        <taxon>Pezizomycotina</taxon>
        <taxon>Dothideomycetes</taxon>
        <taxon>Pleosporomycetidae</taxon>
        <taxon>Pleosporales</taxon>
        <taxon>Massarineae</taxon>
        <taxon>Massarinaceae</taxon>
        <taxon>Byssothecium</taxon>
    </lineage>
</organism>
<evidence type="ECO:0000256" key="4">
    <source>
        <dbReference type="ARBA" id="ARBA00023136"/>
    </source>
</evidence>
<dbReference type="GO" id="GO:0016020">
    <property type="term" value="C:membrane"/>
    <property type="evidence" value="ECO:0007669"/>
    <property type="project" value="UniProtKB-SubCell"/>
</dbReference>
<evidence type="ECO:0000313" key="10">
    <source>
        <dbReference type="Proteomes" id="UP000800035"/>
    </source>
</evidence>